<keyword evidence="4" id="KW-0238">DNA-binding</keyword>
<dbReference type="InterPro" id="IPR013249">
    <property type="entry name" value="RNA_pol_sigma70_r4_t2"/>
</dbReference>
<dbReference type="Proteomes" id="UP000525686">
    <property type="component" value="Unassembled WGS sequence"/>
</dbReference>
<dbReference type="Pfam" id="PF08281">
    <property type="entry name" value="Sigma70_r4_2"/>
    <property type="match status" value="1"/>
</dbReference>
<dbReference type="Gene3D" id="1.10.1740.10">
    <property type="match status" value="1"/>
</dbReference>
<organism evidence="8 9">
    <name type="scientific">Streptomyces alkaliterrae</name>
    <dbReference type="NCBI Taxonomy" id="2213162"/>
    <lineage>
        <taxon>Bacteria</taxon>
        <taxon>Bacillati</taxon>
        <taxon>Actinomycetota</taxon>
        <taxon>Actinomycetes</taxon>
        <taxon>Kitasatosporales</taxon>
        <taxon>Streptomycetaceae</taxon>
        <taxon>Streptomyces</taxon>
    </lineage>
</organism>
<dbReference type="GO" id="GO:0006352">
    <property type="term" value="P:DNA-templated transcription initiation"/>
    <property type="evidence" value="ECO:0007669"/>
    <property type="project" value="InterPro"/>
</dbReference>
<dbReference type="InterPro" id="IPR013325">
    <property type="entry name" value="RNA_pol_sigma_r2"/>
</dbReference>
<keyword evidence="2" id="KW-0805">Transcription regulation</keyword>
<evidence type="ECO:0000256" key="5">
    <source>
        <dbReference type="ARBA" id="ARBA00023163"/>
    </source>
</evidence>
<dbReference type="NCBIfam" id="TIGR02937">
    <property type="entry name" value="sigma70-ECF"/>
    <property type="match status" value="1"/>
</dbReference>
<dbReference type="EMBL" id="JABJWZ010000019">
    <property type="protein sequence ID" value="MBB1252539.1"/>
    <property type="molecule type" value="Genomic_DNA"/>
</dbReference>
<evidence type="ECO:0000256" key="3">
    <source>
        <dbReference type="ARBA" id="ARBA00023082"/>
    </source>
</evidence>
<dbReference type="GO" id="GO:0016987">
    <property type="term" value="F:sigma factor activity"/>
    <property type="evidence" value="ECO:0007669"/>
    <property type="project" value="UniProtKB-KW"/>
</dbReference>
<dbReference type="Pfam" id="PF04542">
    <property type="entry name" value="Sigma70_r2"/>
    <property type="match status" value="1"/>
</dbReference>
<keyword evidence="3" id="KW-0731">Sigma factor</keyword>
<dbReference type="InterPro" id="IPR007627">
    <property type="entry name" value="RNA_pol_sigma70_r2"/>
</dbReference>
<comment type="similarity">
    <text evidence="1">Belongs to the sigma-70 factor family. ECF subfamily.</text>
</comment>
<dbReference type="PANTHER" id="PTHR43133:SF8">
    <property type="entry name" value="RNA POLYMERASE SIGMA FACTOR HI_1459-RELATED"/>
    <property type="match status" value="1"/>
</dbReference>
<dbReference type="AlphaFoldDB" id="A0A7W3WHQ8"/>
<dbReference type="InterPro" id="IPR036388">
    <property type="entry name" value="WH-like_DNA-bd_sf"/>
</dbReference>
<evidence type="ECO:0000259" key="6">
    <source>
        <dbReference type="Pfam" id="PF04542"/>
    </source>
</evidence>
<evidence type="ECO:0000256" key="2">
    <source>
        <dbReference type="ARBA" id="ARBA00023015"/>
    </source>
</evidence>
<protein>
    <submittedName>
        <fullName evidence="8">Sigma-70 family RNA polymerase sigma factor</fullName>
    </submittedName>
</protein>
<dbReference type="RefSeq" id="WP_181353480.1">
    <property type="nucleotide sequence ID" value="NZ_JABJWZ010000019.1"/>
</dbReference>
<evidence type="ECO:0000256" key="4">
    <source>
        <dbReference type="ARBA" id="ARBA00023125"/>
    </source>
</evidence>
<evidence type="ECO:0000313" key="8">
    <source>
        <dbReference type="EMBL" id="MBB1252539.1"/>
    </source>
</evidence>
<feature type="domain" description="RNA polymerase sigma factor 70 region 4 type 2" evidence="7">
    <location>
        <begin position="109"/>
        <end position="161"/>
    </location>
</feature>
<dbReference type="SUPFAM" id="SSF88946">
    <property type="entry name" value="Sigma2 domain of RNA polymerase sigma factors"/>
    <property type="match status" value="1"/>
</dbReference>
<accession>A0A7W3WHQ8</accession>
<evidence type="ECO:0000313" key="9">
    <source>
        <dbReference type="Proteomes" id="UP000525686"/>
    </source>
</evidence>
<evidence type="ECO:0000259" key="7">
    <source>
        <dbReference type="Pfam" id="PF08281"/>
    </source>
</evidence>
<evidence type="ECO:0000256" key="1">
    <source>
        <dbReference type="ARBA" id="ARBA00010641"/>
    </source>
</evidence>
<keyword evidence="5" id="KW-0804">Transcription</keyword>
<dbReference type="CDD" id="cd06171">
    <property type="entry name" value="Sigma70_r4"/>
    <property type="match status" value="1"/>
</dbReference>
<dbReference type="GO" id="GO:0003677">
    <property type="term" value="F:DNA binding"/>
    <property type="evidence" value="ECO:0007669"/>
    <property type="project" value="UniProtKB-KW"/>
</dbReference>
<reference evidence="9" key="1">
    <citation type="submission" date="2020-05" db="EMBL/GenBank/DDBJ databases">
        <title>Classification of alakaliphilic streptomycetes isolated from an alkaline soil next to Lonar Crater, India and a proposal for the recognition of Streptomyces alkaliterrae sp. nov.</title>
        <authorList>
            <person name="Golinska P."/>
        </authorList>
    </citation>
    <scope>NUCLEOTIDE SEQUENCE [LARGE SCALE GENOMIC DNA]</scope>
    <source>
        <strain evidence="9">OF3</strain>
    </source>
</reference>
<dbReference type="InterPro" id="IPR014284">
    <property type="entry name" value="RNA_pol_sigma-70_dom"/>
</dbReference>
<dbReference type="Gene3D" id="1.10.10.10">
    <property type="entry name" value="Winged helix-like DNA-binding domain superfamily/Winged helix DNA-binding domain"/>
    <property type="match status" value="1"/>
</dbReference>
<dbReference type="InterPro" id="IPR039425">
    <property type="entry name" value="RNA_pol_sigma-70-like"/>
</dbReference>
<sequence length="178" mass="20352">MSDFDALPLDFRAFHQLHRPAYVRWAHTRLGNRADAEEAVDDAFEQLVRTWDTVLSKDNPHAWAWQVLRNRVADHARTRCRRATLAQRAFDTLALREAVDPIGQLEESMNLYAAIEALPARQLDVVVLHYLMNYSYQEIATHLGITTAGVRSTERNARRSLRAALQLTEGTHADDLPH</sequence>
<dbReference type="PANTHER" id="PTHR43133">
    <property type="entry name" value="RNA POLYMERASE ECF-TYPE SIGMA FACTO"/>
    <property type="match status" value="1"/>
</dbReference>
<feature type="domain" description="RNA polymerase sigma-70 region 2" evidence="6">
    <location>
        <begin position="16"/>
        <end position="79"/>
    </location>
</feature>
<gene>
    <name evidence="8" type="ORF">H3146_04005</name>
</gene>
<dbReference type="SUPFAM" id="SSF88659">
    <property type="entry name" value="Sigma3 and sigma4 domains of RNA polymerase sigma factors"/>
    <property type="match status" value="1"/>
</dbReference>
<proteinExistence type="inferred from homology"/>
<dbReference type="InterPro" id="IPR013324">
    <property type="entry name" value="RNA_pol_sigma_r3/r4-like"/>
</dbReference>
<name>A0A7W3WHQ8_9ACTN</name>
<comment type="caution">
    <text evidence="8">The sequence shown here is derived from an EMBL/GenBank/DDBJ whole genome shotgun (WGS) entry which is preliminary data.</text>
</comment>